<gene>
    <name evidence="3" type="ORF">M501DRAFT_172314</name>
</gene>
<reference evidence="3" key="1">
    <citation type="journal article" date="2020" name="Stud. Mycol.">
        <title>101 Dothideomycetes genomes: a test case for predicting lifestyles and emergence of pathogens.</title>
        <authorList>
            <person name="Haridas S."/>
            <person name="Albert R."/>
            <person name="Binder M."/>
            <person name="Bloem J."/>
            <person name="Labutti K."/>
            <person name="Salamov A."/>
            <person name="Andreopoulos B."/>
            <person name="Baker S."/>
            <person name="Barry K."/>
            <person name="Bills G."/>
            <person name="Bluhm B."/>
            <person name="Cannon C."/>
            <person name="Castanera R."/>
            <person name="Culley D."/>
            <person name="Daum C."/>
            <person name="Ezra D."/>
            <person name="Gonzalez J."/>
            <person name="Henrissat B."/>
            <person name="Kuo A."/>
            <person name="Liang C."/>
            <person name="Lipzen A."/>
            <person name="Lutzoni F."/>
            <person name="Magnuson J."/>
            <person name="Mondo S."/>
            <person name="Nolan M."/>
            <person name="Ohm R."/>
            <person name="Pangilinan J."/>
            <person name="Park H.-J."/>
            <person name="Ramirez L."/>
            <person name="Alfaro M."/>
            <person name="Sun H."/>
            <person name="Tritt A."/>
            <person name="Yoshinaga Y."/>
            <person name="Zwiers L.-H."/>
            <person name="Turgeon B."/>
            <person name="Goodwin S."/>
            <person name="Spatafora J."/>
            <person name="Crous P."/>
            <person name="Grigoriev I."/>
        </authorList>
    </citation>
    <scope>NUCLEOTIDE SEQUENCE</scope>
    <source>
        <strain evidence="3">CBS 101060</strain>
    </source>
</reference>
<evidence type="ECO:0000313" key="3">
    <source>
        <dbReference type="EMBL" id="KAF2837528.1"/>
    </source>
</evidence>
<evidence type="ECO:0000313" key="4">
    <source>
        <dbReference type="Proteomes" id="UP000799429"/>
    </source>
</evidence>
<evidence type="ECO:0000256" key="2">
    <source>
        <dbReference type="SAM" id="Phobius"/>
    </source>
</evidence>
<protein>
    <recommendedName>
        <fullName evidence="5">Transmembrane protein</fullName>
    </recommendedName>
</protein>
<evidence type="ECO:0008006" key="5">
    <source>
        <dbReference type="Google" id="ProtNLM"/>
    </source>
</evidence>
<keyword evidence="2" id="KW-1133">Transmembrane helix</keyword>
<comment type="caution">
    <text evidence="3">The sequence shown here is derived from an EMBL/GenBank/DDBJ whole genome shotgun (WGS) entry which is preliminary data.</text>
</comment>
<accession>A0A9P4S9H9</accession>
<sequence>MSESEKIKSIPLTPSLTPRTSHRPHTQPNSTTRLHKLPCLNSCNSPVIAYPPPARYRGLDARSDIDSRRSPSGLLRVRCFVSFCFIFTIHSFFRSISSPTFSLKKKREKKRLTGLRFCFYFCFTLLF</sequence>
<keyword evidence="2" id="KW-0812">Transmembrane</keyword>
<evidence type="ECO:0000256" key="1">
    <source>
        <dbReference type="SAM" id="MobiDB-lite"/>
    </source>
</evidence>
<keyword evidence="4" id="KW-1185">Reference proteome</keyword>
<feature type="region of interest" description="Disordered" evidence="1">
    <location>
        <begin position="1"/>
        <end position="34"/>
    </location>
</feature>
<dbReference type="EMBL" id="MU006099">
    <property type="protein sequence ID" value="KAF2837528.1"/>
    <property type="molecule type" value="Genomic_DNA"/>
</dbReference>
<name>A0A9P4S9H9_9PEZI</name>
<proteinExistence type="predicted"/>
<dbReference type="AlphaFoldDB" id="A0A9P4S9H9"/>
<organism evidence="3 4">
    <name type="scientific">Patellaria atrata CBS 101060</name>
    <dbReference type="NCBI Taxonomy" id="1346257"/>
    <lineage>
        <taxon>Eukaryota</taxon>
        <taxon>Fungi</taxon>
        <taxon>Dikarya</taxon>
        <taxon>Ascomycota</taxon>
        <taxon>Pezizomycotina</taxon>
        <taxon>Dothideomycetes</taxon>
        <taxon>Dothideomycetes incertae sedis</taxon>
        <taxon>Patellariales</taxon>
        <taxon>Patellariaceae</taxon>
        <taxon>Patellaria</taxon>
    </lineage>
</organism>
<feature type="transmembrane region" description="Helical" evidence="2">
    <location>
        <begin position="75"/>
        <end position="93"/>
    </location>
</feature>
<keyword evidence="2" id="KW-0472">Membrane</keyword>
<dbReference type="Proteomes" id="UP000799429">
    <property type="component" value="Unassembled WGS sequence"/>
</dbReference>